<evidence type="ECO:0000313" key="2">
    <source>
        <dbReference type="Proteomes" id="UP000001645"/>
    </source>
</evidence>
<reference evidence="1" key="2">
    <citation type="submission" date="2025-08" db="UniProtKB">
        <authorList>
            <consortium name="Ensembl"/>
        </authorList>
    </citation>
    <scope>IDENTIFICATION</scope>
</reference>
<keyword evidence="2" id="KW-1185">Reference proteome</keyword>
<name>A0A803Y0E1_MELGA</name>
<accession>A0A803Y0E1</accession>
<evidence type="ECO:0000313" key="1">
    <source>
        <dbReference type="Ensembl" id="ENSMGAP00000025238.1"/>
    </source>
</evidence>
<dbReference type="InParanoid" id="A0A803Y0E1"/>
<sequence length="134" mass="14857">AKKGSVGLLPVCLLQKAAVNGSPQRLFHWNRLPREVVESPSLDVLKNRLDEAAFNLFQPGLPALQRAEVLFTSGRGHAIDYVSSAVRMEHAPTPALPEVRTRPGQRGGRARVERELAWLLPRERWEAIGIAPQP</sequence>
<reference evidence="1 2" key="1">
    <citation type="journal article" date="2010" name="PLoS Biol.">
        <title>Multi-platform next-generation sequencing of the domestic turkey (Meleagris gallopavo): genome assembly and analysis.</title>
        <authorList>
            <person name="Dalloul R.A."/>
            <person name="Long J.A."/>
            <person name="Zimin A.V."/>
            <person name="Aslam L."/>
            <person name="Beal K."/>
            <person name="Blomberg L.A."/>
            <person name="Bouffard P."/>
            <person name="Burt D.W."/>
            <person name="Crasta O."/>
            <person name="Crooijmans R.P."/>
            <person name="Cooper K."/>
            <person name="Coulombe R.A."/>
            <person name="De S."/>
            <person name="Delany M.E."/>
            <person name="Dodgson J.B."/>
            <person name="Dong J.J."/>
            <person name="Evans C."/>
            <person name="Frederickson K.M."/>
            <person name="Flicek P."/>
            <person name="Florea L."/>
            <person name="Folkerts O."/>
            <person name="Groenen M.A."/>
            <person name="Harkins T.T."/>
            <person name="Herrero J."/>
            <person name="Hoffmann S."/>
            <person name="Megens H.J."/>
            <person name="Jiang A."/>
            <person name="de Jong P."/>
            <person name="Kaiser P."/>
            <person name="Kim H."/>
            <person name="Kim K.W."/>
            <person name="Kim S."/>
            <person name="Langenberger D."/>
            <person name="Lee M.K."/>
            <person name="Lee T."/>
            <person name="Mane S."/>
            <person name="Marcais G."/>
            <person name="Marz M."/>
            <person name="McElroy A.P."/>
            <person name="Modise T."/>
            <person name="Nefedov M."/>
            <person name="Notredame C."/>
            <person name="Paton I.R."/>
            <person name="Payne W.S."/>
            <person name="Pertea G."/>
            <person name="Prickett D."/>
            <person name="Puiu D."/>
            <person name="Qioa D."/>
            <person name="Raineri E."/>
            <person name="Ruffier M."/>
            <person name="Salzberg S.L."/>
            <person name="Schatz M.C."/>
            <person name="Scheuring C."/>
            <person name="Schmidt C.J."/>
            <person name="Schroeder S."/>
            <person name="Searle S.M."/>
            <person name="Smith E.J."/>
            <person name="Smith J."/>
            <person name="Sonstegard T.S."/>
            <person name="Stadler P.F."/>
            <person name="Tafer H."/>
            <person name="Tu Z.J."/>
            <person name="Van Tassell C.P."/>
            <person name="Vilella A.J."/>
            <person name="Williams K.P."/>
            <person name="Yorke J.A."/>
            <person name="Zhang L."/>
            <person name="Zhang H.B."/>
            <person name="Zhang X."/>
            <person name="Zhang Y."/>
            <person name="Reed K.M."/>
        </authorList>
    </citation>
    <scope>NUCLEOTIDE SEQUENCE [LARGE SCALE GENOMIC DNA]</scope>
</reference>
<dbReference type="Proteomes" id="UP000001645">
    <property type="component" value="Chromosome 1"/>
</dbReference>
<dbReference type="AlphaFoldDB" id="A0A803Y0E1"/>
<protein>
    <submittedName>
        <fullName evidence="1">Uncharacterized protein</fullName>
    </submittedName>
</protein>
<proteinExistence type="predicted"/>
<dbReference type="Ensembl" id="ENSMGAT00000024691.1">
    <property type="protein sequence ID" value="ENSMGAP00000025238.1"/>
    <property type="gene ID" value="ENSMGAG00000019701.1"/>
</dbReference>
<organism evidence="1 2">
    <name type="scientific">Meleagris gallopavo</name>
    <name type="common">Wild turkey</name>
    <dbReference type="NCBI Taxonomy" id="9103"/>
    <lineage>
        <taxon>Eukaryota</taxon>
        <taxon>Metazoa</taxon>
        <taxon>Chordata</taxon>
        <taxon>Craniata</taxon>
        <taxon>Vertebrata</taxon>
        <taxon>Euteleostomi</taxon>
        <taxon>Archelosauria</taxon>
        <taxon>Archosauria</taxon>
        <taxon>Dinosauria</taxon>
        <taxon>Saurischia</taxon>
        <taxon>Theropoda</taxon>
        <taxon>Coelurosauria</taxon>
        <taxon>Aves</taxon>
        <taxon>Neognathae</taxon>
        <taxon>Galloanserae</taxon>
        <taxon>Galliformes</taxon>
        <taxon>Phasianidae</taxon>
        <taxon>Meleagridinae</taxon>
        <taxon>Meleagris</taxon>
    </lineage>
</organism>
<reference evidence="1" key="3">
    <citation type="submission" date="2025-09" db="UniProtKB">
        <authorList>
            <consortium name="Ensembl"/>
        </authorList>
    </citation>
    <scope>IDENTIFICATION</scope>
</reference>